<evidence type="ECO:0000259" key="7">
    <source>
        <dbReference type="Pfam" id="PF04138"/>
    </source>
</evidence>
<dbReference type="AlphaFoldDB" id="A0A830EZ99"/>
<dbReference type="InterPro" id="IPR007267">
    <property type="entry name" value="GtrA_DPMS_TM"/>
</dbReference>
<dbReference type="PANTHER" id="PTHR38459:SF1">
    <property type="entry name" value="PROPHAGE BACTOPRENOL-LINKED GLUCOSE TRANSLOCASE HOMOLOG"/>
    <property type="match status" value="1"/>
</dbReference>
<keyword evidence="4 6" id="KW-1133">Transmembrane helix</keyword>
<dbReference type="GO" id="GO:0000271">
    <property type="term" value="P:polysaccharide biosynthetic process"/>
    <property type="evidence" value="ECO:0007669"/>
    <property type="project" value="InterPro"/>
</dbReference>
<keyword evidence="9" id="KW-1185">Reference proteome</keyword>
<evidence type="ECO:0000256" key="3">
    <source>
        <dbReference type="ARBA" id="ARBA00022692"/>
    </source>
</evidence>
<comment type="caution">
    <text evidence="8">The sequence shown here is derived from an EMBL/GenBank/DDBJ whole genome shotgun (WGS) entry which is preliminary data.</text>
</comment>
<feature type="transmembrane region" description="Helical" evidence="6">
    <location>
        <begin position="113"/>
        <end position="133"/>
    </location>
</feature>
<keyword evidence="3 6" id="KW-0812">Transmembrane</keyword>
<evidence type="ECO:0000256" key="4">
    <source>
        <dbReference type="ARBA" id="ARBA00022989"/>
    </source>
</evidence>
<feature type="domain" description="GtrA/DPMS transmembrane" evidence="7">
    <location>
        <begin position="20"/>
        <end position="139"/>
    </location>
</feature>
<evidence type="ECO:0000313" key="9">
    <source>
        <dbReference type="Proteomes" id="UP000628840"/>
    </source>
</evidence>
<feature type="transmembrane region" description="Helical" evidence="6">
    <location>
        <begin position="45"/>
        <end position="65"/>
    </location>
</feature>
<evidence type="ECO:0000256" key="1">
    <source>
        <dbReference type="ARBA" id="ARBA00004141"/>
    </source>
</evidence>
<protein>
    <submittedName>
        <fullName evidence="8">Polysaccharide biosynthesis protein GtrA</fullName>
    </submittedName>
</protein>
<dbReference type="Pfam" id="PF04138">
    <property type="entry name" value="GtrA_DPMS_TM"/>
    <property type="match status" value="1"/>
</dbReference>
<organism evidence="8 9">
    <name type="scientific">Halarchaeum grantii</name>
    <dbReference type="NCBI Taxonomy" id="1193105"/>
    <lineage>
        <taxon>Archaea</taxon>
        <taxon>Methanobacteriati</taxon>
        <taxon>Methanobacteriota</taxon>
        <taxon>Stenosarchaea group</taxon>
        <taxon>Halobacteria</taxon>
        <taxon>Halobacteriales</taxon>
        <taxon>Halobacteriaceae</taxon>
    </lineage>
</organism>
<dbReference type="Proteomes" id="UP000628840">
    <property type="component" value="Unassembled WGS sequence"/>
</dbReference>
<dbReference type="GO" id="GO:0005886">
    <property type="term" value="C:plasma membrane"/>
    <property type="evidence" value="ECO:0007669"/>
    <property type="project" value="TreeGrafter"/>
</dbReference>
<proteinExistence type="inferred from homology"/>
<dbReference type="PANTHER" id="PTHR38459">
    <property type="entry name" value="PROPHAGE BACTOPRENOL-LINKED GLUCOSE TRANSLOCASE HOMOLOG"/>
    <property type="match status" value="1"/>
</dbReference>
<dbReference type="InterPro" id="IPR051401">
    <property type="entry name" value="GtrA_CellWall_Glycosyl"/>
</dbReference>
<reference evidence="8 9" key="1">
    <citation type="journal article" date="2019" name="Int. J. Syst. Evol. Microbiol.">
        <title>The Global Catalogue of Microorganisms (GCM) 10K type strain sequencing project: providing services to taxonomists for standard genome sequencing and annotation.</title>
        <authorList>
            <consortium name="The Broad Institute Genomics Platform"/>
            <consortium name="The Broad Institute Genome Sequencing Center for Infectious Disease"/>
            <person name="Wu L."/>
            <person name="Ma J."/>
        </authorList>
    </citation>
    <scope>NUCLEOTIDE SEQUENCE [LARGE SCALE GENOMIC DNA]</scope>
    <source>
        <strain evidence="8 9">JCM 19585</strain>
    </source>
</reference>
<comment type="similarity">
    <text evidence="2">Belongs to the GtrA family.</text>
</comment>
<gene>
    <name evidence="8" type="ORF">GCM10009037_30340</name>
</gene>
<evidence type="ECO:0000256" key="6">
    <source>
        <dbReference type="SAM" id="Phobius"/>
    </source>
</evidence>
<keyword evidence="5 6" id="KW-0472">Membrane</keyword>
<dbReference type="OrthoDB" id="198107at2157"/>
<feature type="transmembrane region" description="Helical" evidence="6">
    <location>
        <begin position="21"/>
        <end position="39"/>
    </location>
</feature>
<evidence type="ECO:0000256" key="2">
    <source>
        <dbReference type="ARBA" id="ARBA00009399"/>
    </source>
</evidence>
<evidence type="ECO:0000256" key="5">
    <source>
        <dbReference type="ARBA" id="ARBA00023136"/>
    </source>
</evidence>
<dbReference type="RefSeq" id="WP_188884514.1">
    <property type="nucleotide sequence ID" value="NZ_BMPF01000008.1"/>
</dbReference>
<comment type="subcellular location">
    <subcellularLocation>
        <location evidence="1">Membrane</location>
        <topology evidence="1">Multi-pass membrane protein</topology>
    </subcellularLocation>
</comment>
<evidence type="ECO:0000313" key="8">
    <source>
        <dbReference type="EMBL" id="GGL44883.1"/>
    </source>
</evidence>
<name>A0A830EZ99_9EURY</name>
<accession>A0A830EZ99</accession>
<dbReference type="EMBL" id="BMPF01000008">
    <property type="protein sequence ID" value="GGL44883.1"/>
    <property type="molecule type" value="Genomic_DNA"/>
</dbReference>
<feature type="transmembrane region" description="Helical" evidence="6">
    <location>
        <begin position="86"/>
        <end position="107"/>
    </location>
</feature>
<sequence length="143" mass="15826">MVRRYLRQLYEGPRATQLRRFFTVGLLTAGIQMALLWTFVDVGGLDYLVGAAVAIEITIVLSYVLNNAWTFRAVQHTSLRPYLRGLVRTNVVRGSAIPIQLAVLAALVELQSVPYLAANVGAIAVSGLYRYALDTRWTWKGGA</sequence>